<dbReference type="EC" id="2.3.1.286" evidence="1"/>
<dbReference type="Pfam" id="PF02146">
    <property type="entry name" value="SIR2"/>
    <property type="match status" value="1"/>
</dbReference>
<feature type="binding site" evidence="4">
    <location>
        <position position="159"/>
    </location>
    <ligand>
        <name>Zn(2+)</name>
        <dbReference type="ChEBI" id="CHEBI:29105"/>
    </ligand>
</feature>
<dbReference type="PROSITE" id="PS50305">
    <property type="entry name" value="SIRTUIN"/>
    <property type="match status" value="1"/>
</dbReference>
<dbReference type="AlphaFoldDB" id="A0A557QFE2"/>
<dbReference type="CDD" id="cd01407">
    <property type="entry name" value="SIR2-fam"/>
    <property type="match status" value="1"/>
</dbReference>
<dbReference type="GO" id="GO:0070403">
    <property type="term" value="F:NAD+ binding"/>
    <property type="evidence" value="ECO:0007669"/>
    <property type="project" value="InterPro"/>
</dbReference>
<dbReference type="Proteomes" id="UP000319502">
    <property type="component" value="Unassembled WGS sequence"/>
</dbReference>
<feature type="binding site" evidence="4">
    <location>
        <position position="156"/>
    </location>
    <ligand>
        <name>Zn(2+)</name>
        <dbReference type="ChEBI" id="CHEBI:29105"/>
    </ligand>
</feature>
<evidence type="ECO:0000313" key="6">
    <source>
        <dbReference type="EMBL" id="TVO51613.1"/>
    </source>
</evidence>
<proteinExistence type="predicted"/>
<keyword evidence="4" id="KW-0479">Metal-binding</keyword>
<evidence type="ECO:0000259" key="5">
    <source>
        <dbReference type="PROSITE" id="PS50305"/>
    </source>
</evidence>
<dbReference type="GO" id="GO:0046872">
    <property type="term" value="F:metal ion binding"/>
    <property type="evidence" value="ECO:0007669"/>
    <property type="project" value="UniProtKB-KW"/>
</dbReference>
<feature type="active site" description="Proton acceptor" evidence="4">
    <location>
        <position position="127"/>
    </location>
</feature>
<dbReference type="GO" id="GO:0017136">
    <property type="term" value="F:histone deacetylase activity, NAD-dependent"/>
    <property type="evidence" value="ECO:0007669"/>
    <property type="project" value="TreeGrafter"/>
</dbReference>
<dbReference type="Gene3D" id="3.40.50.1220">
    <property type="entry name" value="TPP-binding domain"/>
    <property type="match status" value="1"/>
</dbReference>
<dbReference type="InterPro" id="IPR029035">
    <property type="entry name" value="DHS-like_NAD/FAD-binding_dom"/>
</dbReference>
<reference evidence="6 7" key="1">
    <citation type="submission" date="2019-07" db="EMBL/GenBank/DDBJ databases">
        <title>The pathways for chlorine oxyanion respiration interact through the shared metabolite chlorate.</title>
        <authorList>
            <person name="Barnum T.P."/>
            <person name="Cheng Y."/>
            <person name="Hill K.A."/>
            <person name="Lucas L.N."/>
            <person name="Carlson H.K."/>
            <person name="Coates J.D."/>
        </authorList>
    </citation>
    <scope>NUCLEOTIDE SEQUENCE [LARGE SCALE GENOMIC DNA]</scope>
    <source>
        <strain evidence="6 7">SFB-3</strain>
    </source>
</reference>
<feature type="binding site" evidence="4">
    <location>
        <position position="138"/>
    </location>
    <ligand>
        <name>Zn(2+)</name>
        <dbReference type="ChEBI" id="CHEBI:29105"/>
    </ligand>
</feature>
<comment type="caution">
    <text evidence="6">The sequence shown here is derived from an EMBL/GenBank/DDBJ whole genome shotgun (WGS) entry which is preliminary data.</text>
</comment>
<keyword evidence="4" id="KW-0862">Zinc</keyword>
<accession>A0A557QFE2</accession>
<keyword evidence="7" id="KW-1185">Reference proteome</keyword>
<evidence type="ECO:0000256" key="1">
    <source>
        <dbReference type="ARBA" id="ARBA00012928"/>
    </source>
</evidence>
<feature type="binding site" evidence="4">
    <location>
        <position position="135"/>
    </location>
    <ligand>
        <name>Zn(2+)</name>
        <dbReference type="ChEBI" id="CHEBI:29105"/>
    </ligand>
</feature>
<dbReference type="RefSeq" id="WP_144311133.1">
    <property type="nucleotide sequence ID" value="NZ_VMNK01000019.1"/>
</dbReference>
<dbReference type="NCBIfam" id="NF001753">
    <property type="entry name" value="PRK00481.1-3"/>
    <property type="match status" value="1"/>
</dbReference>
<dbReference type="SUPFAM" id="SSF52467">
    <property type="entry name" value="DHS-like NAD/FAD-binding domain"/>
    <property type="match status" value="1"/>
</dbReference>
<dbReference type="OrthoDB" id="9800582at2"/>
<dbReference type="InterPro" id="IPR003000">
    <property type="entry name" value="Sirtuin"/>
</dbReference>
<keyword evidence="3" id="KW-0520">NAD</keyword>
<evidence type="ECO:0000256" key="4">
    <source>
        <dbReference type="PROSITE-ProRule" id="PRU00236"/>
    </source>
</evidence>
<organism evidence="6 7">
    <name type="scientific">Denitromonas halophila</name>
    <dbReference type="NCBI Taxonomy" id="1629404"/>
    <lineage>
        <taxon>Bacteria</taxon>
        <taxon>Pseudomonadati</taxon>
        <taxon>Pseudomonadota</taxon>
        <taxon>Betaproteobacteria</taxon>
        <taxon>Rhodocyclales</taxon>
        <taxon>Zoogloeaceae</taxon>
        <taxon>Denitromonas</taxon>
    </lineage>
</organism>
<dbReference type="EMBL" id="VMNK01000019">
    <property type="protein sequence ID" value="TVO51613.1"/>
    <property type="molecule type" value="Genomic_DNA"/>
</dbReference>
<evidence type="ECO:0000313" key="7">
    <source>
        <dbReference type="Proteomes" id="UP000319502"/>
    </source>
</evidence>
<dbReference type="Gene3D" id="3.30.1600.10">
    <property type="entry name" value="SIR2/SIRT2 'Small Domain"/>
    <property type="match status" value="1"/>
</dbReference>
<dbReference type="PANTHER" id="PTHR11085:SF4">
    <property type="entry name" value="NAD-DEPENDENT PROTEIN DEACYLASE"/>
    <property type="match status" value="1"/>
</dbReference>
<keyword evidence="2" id="KW-0808">Transferase</keyword>
<dbReference type="InterPro" id="IPR026590">
    <property type="entry name" value="Ssirtuin_cat_dom"/>
</dbReference>
<name>A0A557QFE2_9RHOO</name>
<evidence type="ECO:0000256" key="3">
    <source>
        <dbReference type="ARBA" id="ARBA00023027"/>
    </source>
</evidence>
<gene>
    <name evidence="6" type="ORF">FHP91_19320</name>
</gene>
<dbReference type="InterPro" id="IPR026591">
    <property type="entry name" value="Sirtuin_cat_small_dom_sf"/>
</dbReference>
<evidence type="ECO:0000256" key="2">
    <source>
        <dbReference type="ARBA" id="ARBA00022679"/>
    </source>
</evidence>
<feature type="domain" description="Deacetylase sirtuin-type" evidence="5">
    <location>
        <begin position="1"/>
        <end position="256"/>
    </location>
</feature>
<protein>
    <recommendedName>
        <fullName evidence="1">protein acetyllysine N-acetyltransferase</fullName>
        <ecNumber evidence="1">2.3.1.286</ecNumber>
    </recommendedName>
</protein>
<dbReference type="InterPro" id="IPR050134">
    <property type="entry name" value="NAD-dep_sirtuin_deacylases"/>
</dbReference>
<sequence>MSDTDTLAAVTALIRQAKRILFITGAGLSADSGLPTYRGIGGLYDDKLTGHGIPIEKALSGQMMANRPEVSWTYLAQIEANCRGAQPNAAHHAIARLVADRPGSMVFTQNVDGFHRDVGTANLVEIHGNLHQLECTECGRGRRVPDYAGLQIPPGCPTCGGVMRPDVVLFGEDLPRDGILRLEHMLVEGVDLVMSIGTSSAFPYIAGPVIWAAEAGVPTVEINPGETRVSALVTHRVQMGAAHALGEILARLGVAA</sequence>
<dbReference type="PANTHER" id="PTHR11085">
    <property type="entry name" value="NAD-DEPENDENT PROTEIN DEACYLASE SIRTUIN-5, MITOCHONDRIAL-RELATED"/>
    <property type="match status" value="1"/>
</dbReference>